<protein>
    <recommendedName>
        <fullName evidence="1">MATH domain-containing protein</fullName>
    </recommendedName>
</protein>
<reference evidence="3" key="1">
    <citation type="submission" date="2022-10" db="EMBL/GenBank/DDBJ databases">
        <title>Genome assembly of Pristionchus species.</title>
        <authorList>
            <person name="Yoshida K."/>
            <person name="Sommer R.J."/>
        </authorList>
    </citation>
    <scope>NUCLEOTIDE SEQUENCE [LARGE SCALE GENOMIC DNA]</scope>
    <source>
        <strain evidence="3">RS5460</strain>
    </source>
</reference>
<dbReference type="Pfam" id="PF00917">
    <property type="entry name" value="MATH"/>
    <property type="match status" value="1"/>
</dbReference>
<organism evidence="2 3">
    <name type="scientific">Pristionchus mayeri</name>
    <dbReference type="NCBI Taxonomy" id="1317129"/>
    <lineage>
        <taxon>Eukaryota</taxon>
        <taxon>Metazoa</taxon>
        <taxon>Ecdysozoa</taxon>
        <taxon>Nematoda</taxon>
        <taxon>Chromadorea</taxon>
        <taxon>Rhabditida</taxon>
        <taxon>Rhabditina</taxon>
        <taxon>Diplogasteromorpha</taxon>
        <taxon>Diplogasteroidea</taxon>
        <taxon>Neodiplogasteridae</taxon>
        <taxon>Pristionchus</taxon>
    </lineage>
</organism>
<evidence type="ECO:0000259" key="1">
    <source>
        <dbReference type="Pfam" id="PF00917"/>
    </source>
</evidence>
<dbReference type="Gene3D" id="2.60.210.10">
    <property type="entry name" value="Apoptosis, Tumor Necrosis Factor Receptor Associated Protein 2, Chain A"/>
    <property type="match status" value="1"/>
</dbReference>
<dbReference type="EMBL" id="BTRK01000004">
    <property type="protein sequence ID" value="GMR50670.1"/>
    <property type="molecule type" value="Genomic_DNA"/>
</dbReference>
<gene>
    <name evidence="2" type="ORF">PMAYCL1PPCAC_20865</name>
</gene>
<proteinExistence type="predicted"/>
<comment type="caution">
    <text evidence="2">The sequence shown here is derived from an EMBL/GenBank/DDBJ whole genome shotgun (WGS) entry which is preliminary data.</text>
</comment>
<evidence type="ECO:0000313" key="2">
    <source>
        <dbReference type="EMBL" id="GMR50670.1"/>
    </source>
</evidence>
<name>A0AAN5I411_9BILA</name>
<dbReference type="Proteomes" id="UP001328107">
    <property type="component" value="Unassembled WGS sequence"/>
</dbReference>
<dbReference type="AlphaFoldDB" id="A0AAN5I411"/>
<evidence type="ECO:0000313" key="3">
    <source>
        <dbReference type="Proteomes" id="UP001328107"/>
    </source>
</evidence>
<accession>A0AAN5I411</accession>
<feature type="domain" description="MATH" evidence="1">
    <location>
        <begin position="2"/>
        <end position="57"/>
    </location>
</feature>
<dbReference type="InterPro" id="IPR008974">
    <property type="entry name" value="TRAF-like"/>
</dbReference>
<feature type="non-terminal residue" evidence="2">
    <location>
        <position position="1"/>
    </location>
</feature>
<sequence length="60" mass="7173">SPITYHHDIPWKLNVMTENSARTGNQTFFTAFLYCNWESENEEWQVDYNAEFVIVNRGEE</sequence>
<keyword evidence="3" id="KW-1185">Reference proteome</keyword>
<dbReference type="InterPro" id="IPR002083">
    <property type="entry name" value="MATH/TRAF_dom"/>
</dbReference>